<feature type="transmembrane region" description="Helical" evidence="13">
    <location>
        <begin position="271"/>
        <end position="291"/>
    </location>
</feature>
<dbReference type="SUPFAM" id="SSF144083">
    <property type="entry name" value="Magnesium transport protein CorA, transmembrane region"/>
    <property type="match status" value="1"/>
</dbReference>
<keyword evidence="5 13" id="KW-1003">Cell membrane</keyword>
<accession>A0A3S9BAB8</accession>
<dbReference type="InterPro" id="IPR004488">
    <property type="entry name" value="Mg/Co-transport_prot_CorA"/>
</dbReference>
<protein>
    <recommendedName>
        <fullName evidence="3 13">Magnesium transport protein CorA</fullName>
    </recommendedName>
</protein>
<dbReference type="Gene3D" id="3.30.460.20">
    <property type="entry name" value="CorA soluble domain-like"/>
    <property type="match status" value="1"/>
</dbReference>
<dbReference type="InterPro" id="IPR045863">
    <property type="entry name" value="CorA_TM1_TM2"/>
</dbReference>
<dbReference type="GO" id="GO:0015087">
    <property type="term" value="F:cobalt ion transmembrane transporter activity"/>
    <property type="evidence" value="ECO:0007669"/>
    <property type="project" value="UniProtKB-UniRule"/>
</dbReference>
<name>A0A3S9BAB8_9HYPH</name>
<dbReference type="SUPFAM" id="SSF143865">
    <property type="entry name" value="CorA soluble domain-like"/>
    <property type="match status" value="1"/>
</dbReference>
<keyword evidence="11 13" id="KW-0472">Membrane</keyword>
<keyword evidence="10 13" id="KW-0406">Ion transport</keyword>
<dbReference type="InterPro" id="IPR045861">
    <property type="entry name" value="CorA_cytoplasmic_dom"/>
</dbReference>
<dbReference type="GO" id="GO:0015095">
    <property type="term" value="F:magnesium ion transmembrane transporter activity"/>
    <property type="evidence" value="ECO:0007669"/>
    <property type="project" value="UniProtKB-UniRule"/>
</dbReference>
<keyword evidence="7 13" id="KW-0812">Transmembrane</keyword>
<evidence type="ECO:0000256" key="3">
    <source>
        <dbReference type="ARBA" id="ARBA00019439"/>
    </source>
</evidence>
<evidence type="ECO:0000256" key="1">
    <source>
        <dbReference type="ARBA" id="ARBA00004429"/>
    </source>
</evidence>
<evidence type="ECO:0000256" key="9">
    <source>
        <dbReference type="ARBA" id="ARBA00022989"/>
    </source>
</evidence>
<evidence type="ECO:0000256" key="13">
    <source>
        <dbReference type="RuleBase" id="RU362010"/>
    </source>
</evidence>
<dbReference type="PANTHER" id="PTHR47685">
    <property type="entry name" value="MAGNESIUM TRANSPORT PROTEIN CORA"/>
    <property type="match status" value="1"/>
</dbReference>
<dbReference type="AlphaFoldDB" id="A0A3S9BAB8"/>
<dbReference type="NCBIfam" id="TIGR00383">
    <property type="entry name" value="corA"/>
    <property type="match status" value="1"/>
</dbReference>
<keyword evidence="15" id="KW-1185">Reference proteome</keyword>
<dbReference type="RefSeq" id="WP_126010763.1">
    <property type="nucleotide sequence ID" value="NZ_CP032509.1"/>
</dbReference>
<evidence type="ECO:0000256" key="11">
    <source>
        <dbReference type="ARBA" id="ARBA00023136"/>
    </source>
</evidence>
<dbReference type="FunFam" id="1.20.58.340:FF:000001">
    <property type="entry name" value="Magnesium transport protein CorA"/>
    <property type="match status" value="1"/>
</dbReference>
<comment type="function">
    <text evidence="13">Mediates influx of magnesium ions.</text>
</comment>
<evidence type="ECO:0000256" key="4">
    <source>
        <dbReference type="ARBA" id="ARBA00022448"/>
    </source>
</evidence>
<comment type="catalytic activity">
    <reaction evidence="12">
        <text>Mg(2+)(in) = Mg(2+)(out)</text>
        <dbReference type="Rhea" id="RHEA:29827"/>
        <dbReference type="ChEBI" id="CHEBI:18420"/>
    </reaction>
</comment>
<evidence type="ECO:0000256" key="2">
    <source>
        <dbReference type="ARBA" id="ARBA00009765"/>
    </source>
</evidence>
<reference evidence="14 15" key="1">
    <citation type="submission" date="2018-09" db="EMBL/GenBank/DDBJ databases">
        <title>Marinorhizobium profundi gen. nov., sp. nov., isolated from a deep-sea sediment sample from the New Britain Trench and proposal of Marinorhizobiaceae fam. nov. in the order Rhizobiales of the class Alphaproteobacteria.</title>
        <authorList>
            <person name="Cao J."/>
        </authorList>
    </citation>
    <scope>NUCLEOTIDE SEQUENCE [LARGE SCALE GENOMIC DNA]</scope>
    <source>
        <strain evidence="14 15">WS11</strain>
    </source>
</reference>
<evidence type="ECO:0000313" key="15">
    <source>
        <dbReference type="Proteomes" id="UP000268192"/>
    </source>
</evidence>
<evidence type="ECO:0000256" key="8">
    <source>
        <dbReference type="ARBA" id="ARBA00022842"/>
    </source>
</evidence>
<dbReference type="InterPro" id="IPR050829">
    <property type="entry name" value="CorA_MIT"/>
</dbReference>
<dbReference type="PANTHER" id="PTHR47685:SF1">
    <property type="entry name" value="MAGNESIUM TRANSPORT PROTEIN CORA"/>
    <property type="match status" value="1"/>
</dbReference>
<dbReference type="InterPro" id="IPR002523">
    <property type="entry name" value="MgTranspt_CorA/ZnTranspt_ZntB"/>
</dbReference>
<evidence type="ECO:0000256" key="6">
    <source>
        <dbReference type="ARBA" id="ARBA00022519"/>
    </source>
</evidence>
<organism evidence="14 15">
    <name type="scientific">Georhizobium profundi</name>
    <dbReference type="NCBI Taxonomy" id="2341112"/>
    <lineage>
        <taxon>Bacteria</taxon>
        <taxon>Pseudomonadati</taxon>
        <taxon>Pseudomonadota</taxon>
        <taxon>Alphaproteobacteria</taxon>
        <taxon>Hyphomicrobiales</taxon>
        <taxon>Rhizobiaceae</taxon>
        <taxon>Georhizobium</taxon>
    </lineage>
</organism>
<feature type="transmembrane region" description="Helical" evidence="13">
    <location>
        <begin position="303"/>
        <end position="323"/>
    </location>
</feature>
<keyword evidence="9 13" id="KW-1133">Transmembrane helix</keyword>
<dbReference type="Gene3D" id="1.20.58.340">
    <property type="entry name" value="Magnesium transport protein CorA, transmembrane region"/>
    <property type="match status" value="2"/>
</dbReference>
<dbReference type="KEGG" id="abaw:D5400_15215"/>
<gene>
    <name evidence="13 14" type="primary">corA</name>
    <name evidence="14" type="ORF">D5400_15215</name>
</gene>
<dbReference type="CDD" id="cd12837">
    <property type="entry name" value="EcCorA-like_u1"/>
    <property type="match status" value="1"/>
</dbReference>
<dbReference type="OrthoDB" id="9803416at2"/>
<dbReference type="GO" id="GO:0015099">
    <property type="term" value="F:nickel cation transmembrane transporter activity"/>
    <property type="evidence" value="ECO:0007669"/>
    <property type="project" value="TreeGrafter"/>
</dbReference>
<dbReference type="EMBL" id="CP032509">
    <property type="protein sequence ID" value="AZN73857.1"/>
    <property type="molecule type" value="Genomic_DNA"/>
</dbReference>
<dbReference type="Proteomes" id="UP000268192">
    <property type="component" value="Chromosome"/>
</dbReference>
<comment type="subcellular location">
    <subcellularLocation>
        <location evidence="1">Cell inner membrane</location>
        <topology evidence="1">Multi-pass membrane protein</topology>
    </subcellularLocation>
    <subcellularLocation>
        <location evidence="13">Membrane</location>
        <topology evidence="13">Multi-pass membrane protein</topology>
    </subcellularLocation>
</comment>
<keyword evidence="6" id="KW-0997">Cell inner membrane</keyword>
<evidence type="ECO:0000256" key="5">
    <source>
        <dbReference type="ARBA" id="ARBA00022475"/>
    </source>
</evidence>
<proteinExistence type="inferred from homology"/>
<sequence length="329" mass="36323">MITTYRLVEGKLEATPHEAGADISRETFEAAVWIDCQSPTLAEDMILRDATGIDIPTRAEMDEIETSSRLYSDGNAAYMTAMLPSATDTQNPVTLPVTFILAPRLLVTVRHHEPRAFLSFALRVQKLPMDGRDAIAVLAGLLDAVIDRIADILEVVGKDIDAISKDIFANASTGPTKGRDFQSILKAIGRQGDLLSMLRDSLATHDRLFSFFANVANQRHCDRDTKAAIKTLSRDAVSLSDHASYLSQKIVFLLDATLGLISIEQNAIIKIFSVAAVIFLPPTLVASVYGMNFEFMPELNWAYGYPYALGLMVFSAVVPYLFFKRRGWL</sequence>
<evidence type="ECO:0000313" key="14">
    <source>
        <dbReference type="EMBL" id="AZN73857.1"/>
    </source>
</evidence>
<evidence type="ECO:0000256" key="12">
    <source>
        <dbReference type="ARBA" id="ARBA00034269"/>
    </source>
</evidence>
<comment type="similarity">
    <text evidence="2 13">Belongs to the CorA metal ion transporter (MIT) (TC 1.A.35) family.</text>
</comment>
<dbReference type="GO" id="GO:0005886">
    <property type="term" value="C:plasma membrane"/>
    <property type="evidence" value="ECO:0007669"/>
    <property type="project" value="UniProtKB-SubCell"/>
</dbReference>
<dbReference type="Pfam" id="PF01544">
    <property type="entry name" value="CorA"/>
    <property type="match status" value="1"/>
</dbReference>
<keyword evidence="8 13" id="KW-0460">Magnesium</keyword>
<evidence type="ECO:0000256" key="10">
    <source>
        <dbReference type="ARBA" id="ARBA00023065"/>
    </source>
</evidence>
<evidence type="ECO:0000256" key="7">
    <source>
        <dbReference type="ARBA" id="ARBA00022692"/>
    </source>
</evidence>
<keyword evidence="4 13" id="KW-0813">Transport</keyword>